<sequence length="234" mass="25925">MNKYSALLVGLGLLPFNVNASWYGGLNLGVNAVNIEKTLAYPLGDPFVTYENFHSGYTDFHGQLTAGYALLLTNQIGLSLEGNADLFTGNAEHTISNWFFSQSAKTEEKLTYGFSLFALPEYYYNENTRFFVGPGVSTSKFEISSDNTAGNAGVSGNLDKWLTGWGLKAGVANQLTPSMEILFTYQFTQYESVTWTNIEPVSGSWLCGRYKPQANLFMVGLRMSIPEFQTIQEK</sequence>
<evidence type="ECO:0000313" key="4">
    <source>
        <dbReference type="Proteomes" id="UP000054742"/>
    </source>
</evidence>
<dbReference type="OrthoDB" id="5649744at2"/>
<keyword evidence="4" id="KW-1185">Reference proteome</keyword>
<dbReference type="SUPFAM" id="SSF56925">
    <property type="entry name" value="OMPA-like"/>
    <property type="match status" value="1"/>
</dbReference>
<evidence type="ECO:0000256" key="1">
    <source>
        <dbReference type="ARBA" id="ARBA00022729"/>
    </source>
</evidence>
<evidence type="ECO:0000259" key="2">
    <source>
        <dbReference type="Pfam" id="PF13505"/>
    </source>
</evidence>
<dbReference type="Pfam" id="PF13505">
    <property type="entry name" value="OMP_b-brl"/>
    <property type="match status" value="1"/>
</dbReference>
<gene>
    <name evidence="3" type="ORF">Lbru_2689</name>
</gene>
<name>A0A0W0S5R6_9GAMM</name>
<dbReference type="InterPro" id="IPR027385">
    <property type="entry name" value="Beta-barrel_OMP"/>
</dbReference>
<comment type="caution">
    <text evidence="3">The sequence shown here is derived from an EMBL/GenBank/DDBJ whole genome shotgun (WGS) entry which is preliminary data.</text>
</comment>
<dbReference type="InterPro" id="IPR011250">
    <property type="entry name" value="OMP/PagP_B-barrel"/>
</dbReference>
<dbReference type="AlphaFoldDB" id="A0A0W0S5R6"/>
<reference evidence="3 4" key="1">
    <citation type="submission" date="2015-11" db="EMBL/GenBank/DDBJ databases">
        <title>Genomic analysis of 38 Legionella species identifies large and diverse effector repertoires.</title>
        <authorList>
            <person name="Burstein D."/>
            <person name="Amaro F."/>
            <person name="Zusman T."/>
            <person name="Lifshitz Z."/>
            <person name="Cohen O."/>
            <person name="Gilbert J.A."/>
            <person name="Pupko T."/>
            <person name="Shuman H.A."/>
            <person name="Segal G."/>
        </authorList>
    </citation>
    <scope>NUCLEOTIDE SEQUENCE [LARGE SCALE GENOMIC DNA]</scope>
    <source>
        <strain evidence="3 4">ATCC 43878</strain>
    </source>
</reference>
<dbReference type="EMBL" id="LNXV01000033">
    <property type="protein sequence ID" value="KTC78397.1"/>
    <property type="molecule type" value="Genomic_DNA"/>
</dbReference>
<proteinExistence type="predicted"/>
<dbReference type="Proteomes" id="UP000054742">
    <property type="component" value="Unassembled WGS sequence"/>
</dbReference>
<dbReference type="Gene3D" id="2.40.160.20">
    <property type="match status" value="1"/>
</dbReference>
<evidence type="ECO:0000313" key="3">
    <source>
        <dbReference type="EMBL" id="KTC78397.1"/>
    </source>
</evidence>
<dbReference type="STRING" id="29422.Lbru_2689"/>
<feature type="domain" description="Outer membrane protein beta-barrel" evidence="2">
    <location>
        <begin position="22"/>
        <end position="198"/>
    </location>
</feature>
<dbReference type="PATRIC" id="fig|29422.6.peg.2855"/>
<keyword evidence="1" id="KW-0732">Signal</keyword>
<protein>
    <recommendedName>
        <fullName evidence="2">Outer membrane protein beta-barrel domain-containing protein</fullName>
    </recommendedName>
</protein>
<accession>A0A0W0S5R6</accession>
<organism evidence="3 4">
    <name type="scientific">Legionella brunensis</name>
    <dbReference type="NCBI Taxonomy" id="29422"/>
    <lineage>
        <taxon>Bacteria</taxon>
        <taxon>Pseudomonadati</taxon>
        <taxon>Pseudomonadota</taxon>
        <taxon>Gammaproteobacteria</taxon>
        <taxon>Legionellales</taxon>
        <taxon>Legionellaceae</taxon>
        <taxon>Legionella</taxon>
    </lineage>
</organism>
<dbReference type="RefSeq" id="WP_065235469.1">
    <property type="nucleotide sequence ID" value="NZ_CAAAHU010000004.1"/>
</dbReference>